<dbReference type="GO" id="GO:0000993">
    <property type="term" value="F:RNA polymerase II complex binding"/>
    <property type="evidence" value="ECO:0007669"/>
    <property type="project" value="TreeGrafter"/>
</dbReference>
<keyword evidence="8" id="KW-0805">Transcription regulation</keyword>
<evidence type="ECO:0000256" key="4">
    <source>
        <dbReference type="ARBA" id="ARBA00022491"/>
    </source>
</evidence>
<keyword evidence="6" id="KW-0863">Zinc-finger</keyword>
<dbReference type="eggNOG" id="KOG3490">
    <property type="taxonomic scope" value="Eukaryota"/>
</dbReference>
<dbReference type="SUPFAM" id="SSF63393">
    <property type="entry name" value="RNA polymerase subunits"/>
    <property type="match status" value="1"/>
</dbReference>
<protein>
    <recommendedName>
        <fullName evidence="3 12">Transcription elongation factor SPT4</fullName>
    </recommendedName>
</protein>
<dbReference type="WBParaSite" id="BXY_0929600.1">
    <property type="protein sequence ID" value="BXY_0929600.1"/>
    <property type="gene ID" value="BXY_0929600"/>
</dbReference>
<evidence type="ECO:0000256" key="6">
    <source>
        <dbReference type="ARBA" id="ARBA00022771"/>
    </source>
</evidence>
<comment type="similarity">
    <text evidence="2 12">Belongs to the SPT4 family.</text>
</comment>
<dbReference type="SMART" id="SM01389">
    <property type="entry name" value="Spt4"/>
    <property type="match status" value="1"/>
</dbReference>
<evidence type="ECO:0000256" key="9">
    <source>
        <dbReference type="ARBA" id="ARBA00023159"/>
    </source>
</evidence>
<dbReference type="GO" id="GO:0008270">
    <property type="term" value="F:zinc ion binding"/>
    <property type="evidence" value="ECO:0007669"/>
    <property type="project" value="UniProtKB-KW"/>
</dbReference>
<keyword evidence="11 12" id="KW-0539">Nucleus</keyword>
<sequence>MTQDKMISDAHIPTDLRGLRACLLCSIIKSGEMFERQGCDNCEGLLGLKDNAEKVDECTSSNFDGFIAVTDPTDSWVCKWQGIKTRKPGLYAVSVSGTLSREIVSELKDQGFRYRPEMRDKSVAQ</sequence>
<evidence type="ECO:0000313" key="15">
    <source>
        <dbReference type="WBParaSite" id="BXY_0929600.1"/>
    </source>
</evidence>
<organism evidence="14 15">
    <name type="scientific">Bursaphelenchus xylophilus</name>
    <name type="common">Pinewood nematode worm</name>
    <name type="synonym">Aphelenchoides xylophilus</name>
    <dbReference type="NCBI Taxonomy" id="6326"/>
    <lineage>
        <taxon>Eukaryota</taxon>
        <taxon>Metazoa</taxon>
        <taxon>Ecdysozoa</taxon>
        <taxon>Nematoda</taxon>
        <taxon>Chromadorea</taxon>
        <taxon>Rhabditida</taxon>
        <taxon>Tylenchina</taxon>
        <taxon>Tylenchomorpha</taxon>
        <taxon>Aphelenchoidea</taxon>
        <taxon>Aphelenchoididae</taxon>
        <taxon>Bursaphelenchus</taxon>
    </lineage>
</organism>
<dbReference type="PANTHER" id="PTHR12882">
    <property type="entry name" value="SUPPRESSOR OF TY 4"/>
    <property type="match status" value="1"/>
</dbReference>
<evidence type="ECO:0000256" key="8">
    <source>
        <dbReference type="ARBA" id="ARBA00023015"/>
    </source>
</evidence>
<dbReference type="Gene3D" id="3.30.40.210">
    <property type="match status" value="1"/>
</dbReference>
<dbReference type="InterPro" id="IPR029040">
    <property type="entry name" value="RPABC4/Spt4"/>
</dbReference>
<comment type="subcellular location">
    <subcellularLocation>
        <location evidence="1 12">Nucleus</location>
    </subcellularLocation>
</comment>
<dbReference type="GO" id="GO:0032044">
    <property type="term" value="C:DSIF complex"/>
    <property type="evidence" value="ECO:0007669"/>
    <property type="project" value="TreeGrafter"/>
</dbReference>
<dbReference type="PANTHER" id="PTHR12882:SF1">
    <property type="entry name" value="TRANSCRIPTION ELONGATION FACTOR SPT4"/>
    <property type="match status" value="1"/>
</dbReference>
<dbReference type="Pfam" id="PF06093">
    <property type="entry name" value="Spt4"/>
    <property type="match status" value="1"/>
</dbReference>
<evidence type="ECO:0000256" key="10">
    <source>
        <dbReference type="ARBA" id="ARBA00023163"/>
    </source>
</evidence>
<proteinExistence type="inferred from homology"/>
<keyword evidence="4" id="KW-0678">Repressor</keyword>
<dbReference type="GO" id="GO:0140673">
    <property type="term" value="P:transcription elongation-coupled chromatin remodeling"/>
    <property type="evidence" value="ECO:0007669"/>
    <property type="project" value="InterPro"/>
</dbReference>
<reference evidence="15" key="1">
    <citation type="submission" date="2016-11" db="UniProtKB">
        <authorList>
            <consortium name="WormBaseParasite"/>
        </authorList>
    </citation>
    <scope>IDENTIFICATION</scope>
</reference>
<evidence type="ECO:0000256" key="2">
    <source>
        <dbReference type="ARBA" id="ARBA00010464"/>
    </source>
</evidence>
<dbReference type="InterPro" id="IPR022800">
    <property type="entry name" value="Spt4/RpoE2_Znf"/>
</dbReference>
<accession>A0A1I7S8F3</accession>
<dbReference type="GO" id="GO:0006355">
    <property type="term" value="P:regulation of DNA-templated transcription"/>
    <property type="evidence" value="ECO:0007669"/>
    <property type="project" value="InterPro"/>
</dbReference>
<name>A0A1I7S8F3_BURXY</name>
<dbReference type="FunFam" id="3.30.40.210:FF:000001">
    <property type="entry name" value="Transcription elongation factor SPT4"/>
    <property type="match status" value="1"/>
</dbReference>
<evidence type="ECO:0000256" key="3">
    <source>
        <dbReference type="ARBA" id="ARBA00020182"/>
    </source>
</evidence>
<evidence type="ECO:0000256" key="12">
    <source>
        <dbReference type="PIRNR" id="PIRNR025023"/>
    </source>
</evidence>
<evidence type="ECO:0000256" key="5">
    <source>
        <dbReference type="ARBA" id="ARBA00022723"/>
    </source>
</evidence>
<dbReference type="InterPro" id="IPR009287">
    <property type="entry name" value="Spt4"/>
</dbReference>
<evidence type="ECO:0000256" key="7">
    <source>
        <dbReference type="ARBA" id="ARBA00022833"/>
    </source>
</evidence>
<comment type="function">
    <text evidence="12">Component of the DRB sensitivity-inducing factor complex (DSIF complex), which regulates transcription elongation by RNA polymerase II.</text>
</comment>
<keyword evidence="10 12" id="KW-0804">Transcription</keyword>
<feature type="domain" description="Spt4/RpoE2 zinc finger" evidence="13">
    <location>
        <begin position="19"/>
        <end position="96"/>
    </location>
</feature>
<dbReference type="InterPro" id="IPR038510">
    <property type="entry name" value="Spt4_sf"/>
</dbReference>
<keyword evidence="9" id="KW-0010">Activator</keyword>
<dbReference type="Proteomes" id="UP000095284">
    <property type="component" value="Unplaced"/>
</dbReference>
<keyword evidence="7" id="KW-0862">Zinc</keyword>
<dbReference type="CDD" id="cd07973">
    <property type="entry name" value="Spt4"/>
    <property type="match status" value="1"/>
</dbReference>
<keyword evidence="5" id="KW-0479">Metal-binding</keyword>
<evidence type="ECO:0000256" key="1">
    <source>
        <dbReference type="ARBA" id="ARBA00004123"/>
    </source>
</evidence>
<evidence type="ECO:0000259" key="13">
    <source>
        <dbReference type="SMART" id="SM01389"/>
    </source>
</evidence>
<dbReference type="PIRSF" id="PIRSF025023">
    <property type="entry name" value="Spt4"/>
    <property type="match status" value="1"/>
</dbReference>
<evidence type="ECO:0000313" key="14">
    <source>
        <dbReference type="Proteomes" id="UP000095284"/>
    </source>
</evidence>
<dbReference type="AlphaFoldDB" id="A0A1I7S8F3"/>
<evidence type="ECO:0000256" key="11">
    <source>
        <dbReference type="ARBA" id="ARBA00023242"/>
    </source>
</evidence>